<sequence>MLEFNPLAMLETLARHDVNYVLIGGYAALLQGSGTATIDIDIVPARPTPNLANLAAALSDLEAKVRAEGEALPFSASAESLQGISVLNMTTRFGDLDLTFAPSGFADGFEALQADATQMSVRGVRVLVASVNDIIVSKEAAGRDKDIQALPGLLRLRQAQQQQTAPDKSAGLDID</sequence>
<evidence type="ECO:0000259" key="1">
    <source>
        <dbReference type="Pfam" id="PF19502"/>
    </source>
</evidence>
<dbReference type="InterPro" id="IPR045792">
    <property type="entry name" value="DUF6036"/>
</dbReference>
<proteinExistence type="predicted"/>
<protein>
    <recommendedName>
        <fullName evidence="1">DUF6036 domain-containing protein</fullName>
    </recommendedName>
</protein>
<dbReference type="Proteomes" id="UP000271464">
    <property type="component" value="Unassembled WGS sequence"/>
</dbReference>
<organism evidence="2 3">
    <name type="scientific">Mycobacterium persicum</name>
    <dbReference type="NCBI Taxonomy" id="1487726"/>
    <lineage>
        <taxon>Bacteria</taxon>
        <taxon>Bacillati</taxon>
        <taxon>Actinomycetota</taxon>
        <taxon>Actinomycetes</taxon>
        <taxon>Mycobacteriales</taxon>
        <taxon>Mycobacteriaceae</taxon>
        <taxon>Mycobacterium</taxon>
    </lineage>
</organism>
<feature type="domain" description="DUF6036" evidence="1">
    <location>
        <begin position="16"/>
        <end position="148"/>
    </location>
</feature>
<evidence type="ECO:0000313" key="3">
    <source>
        <dbReference type="Proteomes" id="UP000271464"/>
    </source>
</evidence>
<dbReference type="InterPro" id="IPR043519">
    <property type="entry name" value="NT_sf"/>
</dbReference>
<comment type="caution">
    <text evidence="2">The sequence shown here is derived from an EMBL/GenBank/DDBJ whole genome shotgun (WGS) entry which is preliminary data.</text>
</comment>
<keyword evidence="3" id="KW-1185">Reference proteome</keyword>
<name>A0ABY6RS49_9MYCO</name>
<reference evidence="2 3" key="1">
    <citation type="submission" date="2018-09" db="EMBL/GenBank/DDBJ databases">
        <authorList>
            <person name="Tagini F."/>
        </authorList>
    </citation>
    <scope>NUCLEOTIDE SEQUENCE [LARGE SCALE GENOMIC DNA]</scope>
    <source>
        <strain evidence="2 3">MK4</strain>
    </source>
</reference>
<dbReference type="Pfam" id="PF19502">
    <property type="entry name" value="DUF6036"/>
    <property type="match status" value="1"/>
</dbReference>
<dbReference type="RefSeq" id="WP_122526579.1">
    <property type="nucleotide sequence ID" value="NZ_UPHM01000152.1"/>
</dbReference>
<evidence type="ECO:0000313" key="2">
    <source>
        <dbReference type="EMBL" id="VBA32238.1"/>
    </source>
</evidence>
<accession>A0ABY6RS49</accession>
<dbReference type="SUPFAM" id="SSF81301">
    <property type="entry name" value="Nucleotidyltransferase"/>
    <property type="match status" value="1"/>
</dbReference>
<dbReference type="EMBL" id="UPHM01000152">
    <property type="protein sequence ID" value="VBA32238.1"/>
    <property type="molecule type" value="Genomic_DNA"/>
</dbReference>
<gene>
    <name evidence="2" type="ORF">LAUMK4_05700</name>
</gene>
<dbReference type="Gene3D" id="3.30.460.40">
    <property type="match status" value="1"/>
</dbReference>